<dbReference type="Proteomes" id="UP000327157">
    <property type="component" value="Chromosome 5"/>
</dbReference>
<organism evidence="1 2">
    <name type="scientific">Pyrus ussuriensis x Pyrus communis</name>
    <dbReference type="NCBI Taxonomy" id="2448454"/>
    <lineage>
        <taxon>Eukaryota</taxon>
        <taxon>Viridiplantae</taxon>
        <taxon>Streptophyta</taxon>
        <taxon>Embryophyta</taxon>
        <taxon>Tracheophyta</taxon>
        <taxon>Spermatophyta</taxon>
        <taxon>Magnoliopsida</taxon>
        <taxon>eudicotyledons</taxon>
        <taxon>Gunneridae</taxon>
        <taxon>Pentapetalae</taxon>
        <taxon>rosids</taxon>
        <taxon>fabids</taxon>
        <taxon>Rosales</taxon>
        <taxon>Rosaceae</taxon>
        <taxon>Amygdaloideae</taxon>
        <taxon>Maleae</taxon>
        <taxon>Pyrus</taxon>
    </lineage>
</organism>
<reference evidence="1 2" key="1">
    <citation type="submission" date="2019-09" db="EMBL/GenBank/DDBJ databases">
        <authorList>
            <person name="Ou C."/>
        </authorList>
    </citation>
    <scope>NUCLEOTIDE SEQUENCE [LARGE SCALE GENOMIC DNA]</scope>
    <source>
        <strain evidence="1">S2</strain>
        <tissue evidence="1">Leaf</tissue>
    </source>
</reference>
<protein>
    <submittedName>
        <fullName evidence="1">F-box/FBD/LRR-repeat protein</fullName>
    </submittedName>
</protein>
<dbReference type="EMBL" id="SMOL01000004">
    <property type="protein sequence ID" value="KAB2637277.1"/>
    <property type="molecule type" value="Genomic_DNA"/>
</dbReference>
<name>A0A5N5IDC0_9ROSA</name>
<gene>
    <name evidence="1" type="ORF">D8674_027811</name>
</gene>
<proteinExistence type="predicted"/>
<sequence length="89" mass="10141">MRTYLSLTVLQTPFQDVKEQLTVLKLANIMWLFSSPSFKFNTGTQRPYKLQLFGKTGGPYRKSSGKELEGLVNDKVSLSFSKCTKQPNF</sequence>
<reference evidence="1 2" key="3">
    <citation type="submission" date="2019-11" db="EMBL/GenBank/DDBJ databases">
        <title>A de novo genome assembly of a pear dwarfing rootstock.</title>
        <authorList>
            <person name="Wang F."/>
            <person name="Wang J."/>
            <person name="Li S."/>
            <person name="Zhang Y."/>
            <person name="Fang M."/>
            <person name="Ma L."/>
            <person name="Zhao Y."/>
            <person name="Jiang S."/>
        </authorList>
    </citation>
    <scope>NUCLEOTIDE SEQUENCE [LARGE SCALE GENOMIC DNA]</scope>
    <source>
        <strain evidence="1">S2</strain>
        <tissue evidence="1">Leaf</tissue>
    </source>
</reference>
<keyword evidence="2" id="KW-1185">Reference proteome</keyword>
<accession>A0A5N5IDC0</accession>
<evidence type="ECO:0000313" key="1">
    <source>
        <dbReference type="EMBL" id="KAB2637277.1"/>
    </source>
</evidence>
<evidence type="ECO:0000313" key="2">
    <source>
        <dbReference type="Proteomes" id="UP000327157"/>
    </source>
</evidence>
<comment type="caution">
    <text evidence="1">The sequence shown here is derived from an EMBL/GenBank/DDBJ whole genome shotgun (WGS) entry which is preliminary data.</text>
</comment>
<dbReference type="AlphaFoldDB" id="A0A5N5IDC0"/>
<reference evidence="2" key="2">
    <citation type="submission" date="2019-10" db="EMBL/GenBank/DDBJ databases">
        <title>A de novo genome assembly of a pear dwarfing rootstock.</title>
        <authorList>
            <person name="Wang F."/>
            <person name="Wang J."/>
            <person name="Li S."/>
            <person name="Zhang Y."/>
            <person name="Fang M."/>
            <person name="Ma L."/>
            <person name="Zhao Y."/>
            <person name="Jiang S."/>
        </authorList>
    </citation>
    <scope>NUCLEOTIDE SEQUENCE [LARGE SCALE GENOMIC DNA]</scope>
</reference>